<keyword evidence="3" id="KW-1185">Reference proteome</keyword>
<dbReference type="Proteomes" id="UP001059380">
    <property type="component" value="Chromosome"/>
</dbReference>
<protein>
    <submittedName>
        <fullName evidence="2">Zinc ribbon domain-containing protein</fullName>
    </submittedName>
</protein>
<evidence type="ECO:0000313" key="3">
    <source>
        <dbReference type="Proteomes" id="UP001059380"/>
    </source>
</evidence>
<keyword evidence="1" id="KW-1133">Transmembrane helix</keyword>
<dbReference type="EMBL" id="CP093313">
    <property type="protein sequence ID" value="UWZ86159.1"/>
    <property type="molecule type" value="Genomic_DNA"/>
</dbReference>
<feature type="transmembrane region" description="Helical" evidence="1">
    <location>
        <begin position="189"/>
        <end position="210"/>
    </location>
</feature>
<keyword evidence="1" id="KW-0472">Membrane</keyword>
<sequence>MEITCNRCHQPIPDRSTFCPTCGLPQLVYSSEEGEKPAQADRWTDAVRDASQVEWKPALRAALIVAVPAGILSCGFTPLGLLGLFWIAAAAAWAVSIYVRRQRSPWITMGAGARIGLVTGLMAGWLAFCATGIAFYSMRFFMHQGGTFDEAWTSKVNESFSRQFQSADPQAVTIVRSLFLSPEGRAGMVLIWLLLLEVGLLVFAAAGGALGARMMARSRGPEA</sequence>
<evidence type="ECO:0000256" key="1">
    <source>
        <dbReference type="SAM" id="Phobius"/>
    </source>
</evidence>
<gene>
    <name evidence="2" type="ORF">MOP44_09475</name>
</gene>
<dbReference type="KEGG" id="orp:MOP44_09475"/>
<feature type="transmembrane region" description="Helical" evidence="1">
    <location>
        <begin position="79"/>
        <end position="99"/>
    </location>
</feature>
<proteinExistence type="predicted"/>
<accession>A0A9J7BU36</accession>
<dbReference type="AlphaFoldDB" id="A0A9J7BU36"/>
<feature type="transmembrane region" description="Helical" evidence="1">
    <location>
        <begin position="111"/>
        <end position="136"/>
    </location>
</feature>
<dbReference type="RefSeq" id="WP_260795803.1">
    <property type="nucleotide sequence ID" value="NZ_CP093313.1"/>
</dbReference>
<name>A0A9J7BU36_9BACT</name>
<evidence type="ECO:0000313" key="2">
    <source>
        <dbReference type="EMBL" id="UWZ86159.1"/>
    </source>
</evidence>
<keyword evidence="1" id="KW-0812">Transmembrane</keyword>
<reference evidence="2" key="1">
    <citation type="submission" date="2021-04" db="EMBL/GenBank/DDBJ databases">
        <title>Phylogenetic analysis of Acidobacteriaceae.</title>
        <authorList>
            <person name="Qiu L."/>
            <person name="Zhang Q."/>
        </authorList>
    </citation>
    <scope>NUCLEOTIDE SEQUENCE</scope>
    <source>
        <strain evidence="2">DSM 25168</strain>
    </source>
</reference>
<feature type="transmembrane region" description="Helical" evidence="1">
    <location>
        <begin position="57"/>
        <end position="73"/>
    </location>
</feature>
<organism evidence="2 3">
    <name type="scientific">Occallatibacter riparius</name>
    <dbReference type="NCBI Taxonomy" id="1002689"/>
    <lineage>
        <taxon>Bacteria</taxon>
        <taxon>Pseudomonadati</taxon>
        <taxon>Acidobacteriota</taxon>
        <taxon>Terriglobia</taxon>
        <taxon>Terriglobales</taxon>
        <taxon>Acidobacteriaceae</taxon>
        <taxon>Occallatibacter</taxon>
    </lineage>
</organism>